<dbReference type="RefSeq" id="WP_111445836.1">
    <property type="nucleotide sequence ID" value="NZ_QKZK01000014.1"/>
</dbReference>
<proteinExistence type="predicted"/>
<keyword evidence="2" id="KW-1185">Reference proteome</keyword>
<sequence length="341" mass="38340">MKILYAIQGTGNGHMARALEMVPSLMRHGDVDVLVSGSHCELQLPWPVKYRFNGMGFVFGKQGGIDWRATFKGFRTRQFMADVRRLPVRDYDLVINDFEPVSAYACLLRRVTCVSMSHQAAVLGMNAPRPLTRDMAGWLVMKVYAPVRFAYGFHFERYDAHTFTPVIRRDVRHTRPVDGAHYTVYLPSYGDEAIIGFLGQFPNESFEVFSKHSHKAYQAGNVKIHPVNKELFARSLQHARGVFCNAGFEAPAEALFLGKKLCVIPMHGQYEQQCNAYALEKMGVPVIKRLGQKEASLFRQWLAGDERVTVNYPNETDAVVDAILARHVAQPGQLAGLVSSC</sequence>
<accession>A0A2W7N6R2</accession>
<evidence type="ECO:0000313" key="2">
    <source>
        <dbReference type="Proteomes" id="UP000249239"/>
    </source>
</evidence>
<organism evidence="1 2">
    <name type="scientific">Breznakibacter xylanolyticus</name>
    <dbReference type="NCBI Taxonomy" id="990"/>
    <lineage>
        <taxon>Bacteria</taxon>
        <taxon>Pseudomonadati</taxon>
        <taxon>Bacteroidota</taxon>
        <taxon>Bacteroidia</taxon>
        <taxon>Marinilabiliales</taxon>
        <taxon>Marinilabiliaceae</taxon>
        <taxon>Breznakibacter</taxon>
    </lineage>
</organism>
<evidence type="ECO:0000313" key="1">
    <source>
        <dbReference type="EMBL" id="PZX16105.1"/>
    </source>
</evidence>
<name>A0A2W7N6R2_9BACT</name>
<dbReference type="OrthoDB" id="9793805at2"/>
<dbReference type="EMBL" id="QKZK01000014">
    <property type="protein sequence ID" value="PZX16105.1"/>
    <property type="molecule type" value="Genomic_DNA"/>
</dbReference>
<dbReference type="SUPFAM" id="SSF53756">
    <property type="entry name" value="UDP-Glycosyltransferase/glycogen phosphorylase"/>
    <property type="match status" value="1"/>
</dbReference>
<reference evidence="1 2" key="1">
    <citation type="submission" date="2018-06" db="EMBL/GenBank/DDBJ databases">
        <title>Genomic Encyclopedia of Archaeal and Bacterial Type Strains, Phase II (KMG-II): from individual species to whole genera.</title>
        <authorList>
            <person name="Goeker M."/>
        </authorList>
    </citation>
    <scope>NUCLEOTIDE SEQUENCE [LARGE SCALE GENOMIC DNA]</scope>
    <source>
        <strain evidence="1 2">DSM 6779</strain>
    </source>
</reference>
<comment type="caution">
    <text evidence="1">The sequence shown here is derived from an EMBL/GenBank/DDBJ whole genome shotgun (WGS) entry which is preliminary data.</text>
</comment>
<dbReference type="Pfam" id="PF13528">
    <property type="entry name" value="Glyco_trans_1_3"/>
    <property type="match status" value="1"/>
</dbReference>
<dbReference type="AlphaFoldDB" id="A0A2W7N6R2"/>
<gene>
    <name evidence="1" type="ORF">LX69_01979</name>
</gene>
<dbReference type="Proteomes" id="UP000249239">
    <property type="component" value="Unassembled WGS sequence"/>
</dbReference>
<protein>
    <submittedName>
        <fullName evidence="1">Uncharacterized protein (TIGR00661 family)</fullName>
    </submittedName>
</protein>